<dbReference type="InterPro" id="IPR038792">
    <property type="entry name" value="CFAP97D1/2"/>
</dbReference>
<dbReference type="InterPro" id="IPR029488">
    <property type="entry name" value="Hmw/CFAP97"/>
</dbReference>
<feature type="compositionally biased region" description="Acidic residues" evidence="2">
    <location>
        <begin position="168"/>
        <end position="199"/>
    </location>
</feature>
<evidence type="ECO:0000256" key="1">
    <source>
        <dbReference type="ARBA" id="ARBA00008315"/>
    </source>
</evidence>
<comment type="similarity">
    <text evidence="1">Belongs to the CFAP97 family.</text>
</comment>
<protein>
    <submittedName>
        <fullName evidence="3">Uncharacterized protein</fullName>
    </submittedName>
</protein>
<feature type="compositionally biased region" description="Low complexity" evidence="2">
    <location>
        <begin position="200"/>
        <end position="215"/>
    </location>
</feature>
<gene>
    <name evidence="3" type="ORF">J8273_4643</name>
</gene>
<accession>A0A8J6AX81</accession>
<organism evidence="3 4">
    <name type="scientific">Carpediemonas membranifera</name>
    <dbReference type="NCBI Taxonomy" id="201153"/>
    <lineage>
        <taxon>Eukaryota</taxon>
        <taxon>Metamonada</taxon>
        <taxon>Carpediemonas-like organisms</taxon>
        <taxon>Carpediemonas</taxon>
    </lineage>
</organism>
<dbReference type="AlphaFoldDB" id="A0A8J6AX81"/>
<name>A0A8J6AX81_9EUKA</name>
<dbReference type="Pfam" id="PF13879">
    <property type="entry name" value="Hmw_CFAP97"/>
    <property type="match status" value="1"/>
</dbReference>
<proteinExistence type="inferred from homology"/>
<reference evidence="3" key="1">
    <citation type="submission" date="2021-05" db="EMBL/GenBank/DDBJ databases">
        <title>A free-living protist that lacks canonical eukaryotic 1 DNA replication and segregation systems.</title>
        <authorList>
            <person name="Salas-Leiva D.E."/>
            <person name="Tromer E.C."/>
            <person name="Curtis B.A."/>
            <person name="Jerlstrom-Hultqvist J."/>
            <person name="Kolisko M."/>
            <person name="Yi Z."/>
            <person name="Salas-Leiva J.S."/>
            <person name="Gallot-Lavallee L."/>
            <person name="Kops G.J.P.L."/>
            <person name="Archibald J.M."/>
            <person name="Simpson A.G.B."/>
            <person name="Roger A.J."/>
        </authorList>
    </citation>
    <scope>NUCLEOTIDE SEQUENCE</scope>
    <source>
        <strain evidence="3">BICM</strain>
    </source>
</reference>
<dbReference type="PANTHER" id="PTHR33768">
    <property type="entry name" value="MIP11318P"/>
    <property type="match status" value="1"/>
</dbReference>
<evidence type="ECO:0000313" key="4">
    <source>
        <dbReference type="Proteomes" id="UP000717585"/>
    </source>
</evidence>
<dbReference type="OrthoDB" id="2163395at2759"/>
<dbReference type="PANTHER" id="PTHR33768:SF3">
    <property type="entry name" value="MIP11318P"/>
    <property type="match status" value="1"/>
</dbReference>
<dbReference type="EMBL" id="JAHDYR010000020">
    <property type="protein sequence ID" value="KAG9393780.1"/>
    <property type="molecule type" value="Genomic_DNA"/>
</dbReference>
<evidence type="ECO:0000256" key="2">
    <source>
        <dbReference type="SAM" id="MobiDB-lite"/>
    </source>
</evidence>
<evidence type="ECO:0000313" key="3">
    <source>
        <dbReference type="EMBL" id="KAG9393780.1"/>
    </source>
</evidence>
<sequence>MCAFRAIPVASKICSKKWDDRAFELHRKKLAGIKPSIDNSAPKQFNHFKNNKKKQQLQEERYYEIQRENNILLGKMSHIMASRGGVDMSAPARGPADSLNRSYRVRELEKITVENAKLLQRLQSKKPSISRVALERDFEINEQRVEQISEFSPKRSVRRTRRQHGVDDGAELDLDALDAQAAEELEMEPVDVPQEEEDSSSSSSSSSSSDSGSDSGSDHEHDNEQNSDDE</sequence>
<feature type="region of interest" description="Disordered" evidence="2">
    <location>
        <begin position="152"/>
        <end position="230"/>
    </location>
</feature>
<dbReference type="Proteomes" id="UP000717585">
    <property type="component" value="Unassembled WGS sequence"/>
</dbReference>
<comment type="caution">
    <text evidence="3">The sequence shown here is derived from an EMBL/GenBank/DDBJ whole genome shotgun (WGS) entry which is preliminary data.</text>
</comment>
<keyword evidence="4" id="KW-1185">Reference proteome</keyword>